<gene>
    <name evidence="1" type="ORF">Ah1_00088</name>
</gene>
<dbReference type="EMBL" id="MG250483">
    <property type="protein sequence ID" value="AUE22629.1"/>
    <property type="molecule type" value="Genomic_DNA"/>
</dbReference>
<sequence>MKKLIILALFSISVNAAHIECQTFVKHDKESHTLISYATVGTKSGVAVTDYGTDPFNPVDPTHVFFEMSKEEIASKSGQDVVLKNDRVMVELDNVNFRSFANCVGAK</sequence>
<accession>A0A2H4YEN0</accession>
<dbReference type="Proteomes" id="UP000240934">
    <property type="component" value="Segment"/>
</dbReference>
<keyword evidence="2" id="KW-1185">Reference proteome</keyword>
<evidence type="ECO:0000313" key="2">
    <source>
        <dbReference type="Proteomes" id="UP000240934"/>
    </source>
</evidence>
<name>A0A2H4YEN0_9CAUD</name>
<organism evidence="1 2">
    <name type="scientific">Aeromonas phage Ah1</name>
    <dbReference type="NCBI Taxonomy" id="2053701"/>
    <lineage>
        <taxon>Viruses</taxon>
        <taxon>Duplodnaviria</taxon>
        <taxon>Heunggongvirae</taxon>
        <taxon>Uroviricota</taxon>
        <taxon>Caudoviricetes</taxon>
        <taxon>Pantevenvirales</taxon>
        <taxon>Straboviridae</taxon>
        <taxon>Cinqassovirus</taxon>
        <taxon>Cinqassovirus ah1</taxon>
    </lineage>
</organism>
<reference evidence="1 2" key="1">
    <citation type="submission" date="2017-10" db="EMBL/GenBank/DDBJ databases">
        <title>Antibacterial composition for extension of chilled fish shelf life and decreasing of risk of food-borne infections, bacteriophage strains for its preparation.</title>
        <authorList>
            <person name="Zulkarneev E.R."/>
            <person name="Aleshkin A.V."/>
            <person name="Rubalsky O.V."/>
            <person name="Kiseleva I.A."/>
            <person name="Rubalskii E.O."/>
            <person name="Lebedev S.N."/>
        </authorList>
    </citation>
    <scope>NUCLEOTIDE SEQUENCE [LARGE SCALE GENOMIC DNA]</scope>
</reference>
<protein>
    <submittedName>
        <fullName evidence="1">Uncharacterized protein</fullName>
    </submittedName>
</protein>
<evidence type="ECO:0000313" key="1">
    <source>
        <dbReference type="EMBL" id="AUE22629.1"/>
    </source>
</evidence>
<proteinExistence type="predicted"/>